<dbReference type="GO" id="GO:0005737">
    <property type="term" value="C:cytoplasm"/>
    <property type="evidence" value="ECO:0007669"/>
    <property type="project" value="UniProtKB-SubCell"/>
</dbReference>
<dbReference type="SMART" id="SM01166">
    <property type="entry name" value="DUF1899"/>
    <property type="match status" value="1"/>
</dbReference>
<dbReference type="Pfam" id="PF08953">
    <property type="entry name" value="DUF1899"/>
    <property type="match status" value="1"/>
</dbReference>
<dbReference type="Gene3D" id="2.130.10.10">
    <property type="entry name" value="YVTN repeat-like/Quinoprotein amine dehydrogenase"/>
    <property type="match status" value="1"/>
</dbReference>
<comment type="function">
    <text evidence="8">F-actin regulator involved in anterograde Golgi to endosome transport: upon ubiquitination via 'Lys-33'-linked ubiquitin chains by the BCR(KLHL20) E3 ubiquitin ligase complex, interacts with EPS15 and localizes to the trans-Golgi network, where it promotes actin polymerization, thereby facilitating post-Golgi trafficking. May play a role in the maintenance of the Golgi apparatus morphology.</text>
</comment>
<dbReference type="InterPro" id="IPR015048">
    <property type="entry name" value="DUF1899"/>
</dbReference>
<evidence type="ECO:0000256" key="5">
    <source>
        <dbReference type="ARBA" id="ARBA00022574"/>
    </source>
</evidence>
<organism evidence="11 12">
    <name type="scientific">Acrobeloides nanus</name>
    <dbReference type="NCBI Taxonomy" id="290746"/>
    <lineage>
        <taxon>Eukaryota</taxon>
        <taxon>Metazoa</taxon>
        <taxon>Ecdysozoa</taxon>
        <taxon>Nematoda</taxon>
        <taxon>Chromadorea</taxon>
        <taxon>Rhabditida</taxon>
        <taxon>Tylenchina</taxon>
        <taxon>Cephalobomorpha</taxon>
        <taxon>Cephaloboidea</taxon>
        <taxon>Cephalobidae</taxon>
        <taxon>Acrobeloides</taxon>
    </lineage>
</organism>
<accession>A0A914CRJ4</accession>
<dbReference type="PANTHER" id="PTHR10856:SF20">
    <property type="entry name" value="CORONIN-7"/>
    <property type="match status" value="1"/>
</dbReference>
<dbReference type="InterPro" id="IPR001680">
    <property type="entry name" value="WD40_rpt"/>
</dbReference>
<protein>
    <recommendedName>
        <fullName evidence="3">Coronin-7</fullName>
    </recommendedName>
</protein>
<evidence type="ECO:0000256" key="1">
    <source>
        <dbReference type="ARBA" id="ARBA00004496"/>
    </source>
</evidence>
<keyword evidence="11" id="KW-1185">Reference proteome</keyword>
<evidence type="ECO:0000313" key="12">
    <source>
        <dbReference type="WBParaSite" id="ACRNAN_scaffold13717.g14304.t1"/>
    </source>
</evidence>
<evidence type="ECO:0000256" key="7">
    <source>
        <dbReference type="ARBA" id="ARBA00023203"/>
    </source>
</evidence>
<keyword evidence="6" id="KW-0677">Repeat</keyword>
<dbReference type="PROSITE" id="PS50082">
    <property type="entry name" value="WD_REPEATS_2"/>
    <property type="match status" value="1"/>
</dbReference>
<dbReference type="GO" id="GO:0003779">
    <property type="term" value="F:actin binding"/>
    <property type="evidence" value="ECO:0007669"/>
    <property type="project" value="UniProtKB-KW"/>
</dbReference>
<name>A0A914CRJ4_9BILA</name>
<dbReference type="Proteomes" id="UP000887540">
    <property type="component" value="Unplaced"/>
</dbReference>
<evidence type="ECO:0000256" key="2">
    <source>
        <dbReference type="ARBA" id="ARBA00009482"/>
    </source>
</evidence>
<comment type="similarity">
    <text evidence="2">Belongs to the WD repeat coronin family.</text>
</comment>
<comment type="subcellular location">
    <subcellularLocation>
        <location evidence="1">Cytoplasm</location>
    </subcellularLocation>
</comment>
<evidence type="ECO:0000256" key="3">
    <source>
        <dbReference type="ARBA" id="ARBA00013347"/>
    </source>
</evidence>
<reference evidence="12" key="1">
    <citation type="submission" date="2022-11" db="UniProtKB">
        <authorList>
            <consortium name="WormBaseParasite"/>
        </authorList>
    </citation>
    <scope>IDENTIFICATION</scope>
</reference>
<dbReference type="InterPro" id="IPR015943">
    <property type="entry name" value="WD40/YVTN_repeat-like_dom_sf"/>
</dbReference>
<evidence type="ECO:0000256" key="9">
    <source>
        <dbReference type="PROSITE-ProRule" id="PRU00221"/>
    </source>
</evidence>
<feature type="repeat" description="WD" evidence="9">
    <location>
        <begin position="76"/>
        <end position="109"/>
    </location>
</feature>
<dbReference type="SMART" id="SM00320">
    <property type="entry name" value="WD40"/>
    <property type="match status" value="2"/>
</dbReference>
<sequence>MAWRFQPSKFKNTTPKVPKKEETIFDLPIGGLSCTNNGIQSSASFLAFHIEGEGGKLGVLPLKTLGRRLRKDISIVCAHGDLVDDFSFLPFNENLLVTCSRDDKLKIWNCENFGDLENAQTIGDPFASIDLGDGHLLDCLAPHKTAGDIVAVASGERAMVVDIGAQKIIMEVSGAIERAQAIDWSSDGKILAISSNKGRNAHIFDPRASSKPIFDISIHSGLGREGRVIFTDDKLVSSGFTNKRVQELQLFDHRDWTKKIHAEEFSSTTGVLIPLYDADTKLLFLAGKGTNIFTTAEIQEKNPILSRVHEQPLNDQLLGACLMNKRSCDVMSGEVQKFFQLTKNSIIPFPCIVPRR</sequence>
<dbReference type="SMART" id="SM01167">
    <property type="entry name" value="DUF1900"/>
    <property type="match status" value="1"/>
</dbReference>
<evidence type="ECO:0000256" key="6">
    <source>
        <dbReference type="ARBA" id="ARBA00022737"/>
    </source>
</evidence>
<evidence type="ECO:0000313" key="11">
    <source>
        <dbReference type="Proteomes" id="UP000887540"/>
    </source>
</evidence>
<keyword evidence="7" id="KW-0009">Actin-binding</keyword>
<feature type="domain" description="DUF1899" evidence="10">
    <location>
        <begin position="4"/>
        <end position="66"/>
    </location>
</feature>
<keyword evidence="4" id="KW-0963">Cytoplasm</keyword>
<evidence type="ECO:0000256" key="4">
    <source>
        <dbReference type="ARBA" id="ARBA00022490"/>
    </source>
</evidence>
<dbReference type="PANTHER" id="PTHR10856">
    <property type="entry name" value="CORONIN"/>
    <property type="match status" value="1"/>
</dbReference>
<dbReference type="InterPro" id="IPR036322">
    <property type="entry name" value="WD40_repeat_dom_sf"/>
</dbReference>
<dbReference type="WBParaSite" id="ACRNAN_scaffold13717.g14304.t1">
    <property type="protein sequence ID" value="ACRNAN_scaffold13717.g14304.t1"/>
    <property type="gene ID" value="ACRNAN_scaffold13717.g14304"/>
</dbReference>
<proteinExistence type="inferred from homology"/>
<evidence type="ECO:0000259" key="10">
    <source>
        <dbReference type="SMART" id="SM01166"/>
    </source>
</evidence>
<dbReference type="InterPro" id="IPR015505">
    <property type="entry name" value="Coronin"/>
</dbReference>
<dbReference type="AlphaFoldDB" id="A0A914CRJ4"/>
<dbReference type="SUPFAM" id="SSF50978">
    <property type="entry name" value="WD40 repeat-like"/>
    <property type="match status" value="1"/>
</dbReference>
<keyword evidence="5 9" id="KW-0853">WD repeat</keyword>
<evidence type="ECO:0000256" key="8">
    <source>
        <dbReference type="ARBA" id="ARBA00024838"/>
    </source>
</evidence>